<dbReference type="InterPro" id="IPR011201">
    <property type="entry name" value="Zinc-ribbon_6_bact"/>
</dbReference>
<dbReference type="Pfam" id="PF15887">
    <property type="entry name" value="Peptidase_Mx"/>
    <property type="match status" value="1"/>
</dbReference>
<feature type="domain" description="Zinc-ribbon" evidence="1">
    <location>
        <begin position="3"/>
        <end position="94"/>
    </location>
</feature>
<evidence type="ECO:0000259" key="1">
    <source>
        <dbReference type="Pfam" id="PF10005"/>
    </source>
</evidence>
<accession>A0A918S843</accession>
<evidence type="ECO:0000313" key="3">
    <source>
        <dbReference type="Proteomes" id="UP000646579"/>
    </source>
</evidence>
<reference evidence="2" key="2">
    <citation type="submission" date="2020-09" db="EMBL/GenBank/DDBJ databases">
        <authorList>
            <person name="Sun Q."/>
            <person name="Kim S."/>
        </authorList>
    </citation>
    <scope>NUCLEOTIDE SEQUENCE</scope>
    <source>
        <strain evidence="2">KCTC 32437</strain>
    </source>
</reference>
<protein>
    <recommendedName>
        <fullName evidence="1">Zinc-ribbon domain-containing protein</fullName>
    </recommendedName>
</protein>
<sequence length="357" mass="40406">MKLFTCDHCGNTVYFENALCEACGHLLGYLPRENMMIALKADNGVYRSVTVPDNTYVYCDNARHDACNWLIDAQPDGDIYCLACRHNETVPDLSVPDHLHQWQVIERAKKRLFYSLLRLGLPLETRAENPQHGLAFDFLAEARGNGEQVMTGHDRGYITLALAEADDAERERRRAAMGEPYRTLLGHFRHEIGHHYWDLLVEGHLVLEEFRRVFGDETEDYGDALKRHYANGAPADWPQNFISAYATSHPWEDFAECWAHYLHITDTLETASQYQVEVHPPHGGDTALRAGYDPYQAQSFEQIAASWIPLAGLTNSLNRSMGLADAYPFVLTPEVIKKLALVHRIVHGNTAGDSNAR</sequence>
<organism evidence="2 3">
    <name type="scientific">Devosia pacifica</name>
    <dbReference type="NCBI Taxonomy" id="1335967"/>
    <lineage>
        <taxon>Bacteria</taxon>
        <taxon>Pseudomonadati</taxon>
        <taxon>Pseudomonadota</taxon>
        <taxon>Alphaproteobacteria</taxon>
        <taxon>Hyphomicrobiales</taxon>
        <taxon>Devosiaceae</taxon>
        <taxon>Devosia</taxon>
    </lineage>
</organism>
<evidence type="ECO:0000313" key="2">
    <source>
        <dbReference type="EMBL" id="GHA28157.1"/>
    </source>
</evidence>
<dbReference type="Gene3D" id="3.40.390.70">
    <property type="match status" value="1"/>
</dbReference>
<proteinExistence type="predicted"/>
<dbReference type="AlphaFoldDB" id="A0A918S843"/>
<dbReference type="PIRSF" id="PIRSF012641">
    <property type="entry name" value="UCP012641"/>
    <property type="match status" value="1"/>
</dbReference>
<keyword evidence="3" id="KW-1185">Reference proteome</keyword>
<dbReference type="InterPro" id="IPR031321">
    <property type="entry name" value="UCP012641"/>
</dbReference>
<comment type="caution">
    <text evidence="2">The sequence shown here is derived from an EMBL/GenBank/DDBJ whole genome shotgun (WGS) entry which is preliminary data.</text>
</comment>
<dbReference type="RefSeq" id="WP_189426018.1">
    <property type="nucleotide sequence ID" value="NZ_BMZE01000002.1"/>
</dbReference>
<name>A0A918S843_9HYPH</name>
<reference evidence="2" key="1">
    <citation type="journal article" date="2014" name="Int. J. Syst. Evol. Microbiol.">
        <title>Complete genome sequence of Corynebacterium casei LMG S-19264T (=DSM 44701T), isolated from a smear-ripened cheese.</title>
        <authorList>
            <consortium name="US DOE Joint Genome Institute (JGI-PGF)"/>
            <person name="Walter F."/>
            <person name="Albersmeier A."/>
            <person name="Kalinowski J."/>
            <person name="Ruckert C."/>
        </authorList>
    </citation>
    <scope>NUCLEOTIDE SEQUENCE</scope>
    <source>
        <strain evidence="2">KCTC 32437</strain>
    </source>
</reference>
<dbReference type="Proteomes" id="UP000646579">
    <property type="component" value="Unassembled WGS sequence"/>
</dbReference>
<dbReference type="Pfam" id="PF10005">
    <property type="entry name" value="Zn_ribbon_DZR_6"/>
    <property type="match status" value="1"/>
</dbReference>
<dbReference type="EMBL" id="BMZE01000002">
    <property type="protein sequence ID" value="GHA28157.1"/>
    <property type="molecule type" value="Genomic_DNA"/>
</dbReference>
<gene>
    <name evidence="2" type="ORF">GCM10007989_25220</name>
</gene>